<evidence type="ECO:0000256" key="1">
    <source>
        <dbReference type="ARBA" id="ARBA00023015"/>
    </source>
</evidence>
<name>A0A166AY55_9AGAM</name>
<evidence type="ECO:0000256" key="3">
    <source>
        <dbReference type="ARBA" id="ARBA00023163"/>
    </source>
</evidence>
<evidence type="ECO:0000259" key="7">
    <source>
        <dbReference type="PROSITE" id="PS50039"/>
    </source>
</evidence>
<dbReference type="CDD" id="cd00059">
    <property type="entry name" value="FH_FOX"/>
    <property type="match status" value="1"/>
</dbReference>
<keyword evidence="1" id="KW-0805">Transcription regulation</keyword>
<reference evidence="8 9" key="1">
    <citation type="journal article" date="2016" name="Mol. Biol. Evol.">
        <title>Comparative Genomics of Early-Diverging Mushroom-Forming Fungi Provides Insights into the Origins of Lignocellulose Decay Capabilities.</title>
        <authorList>
            <person name="Nagy L.G."/>
            <person name="Riley R."/>
            <person name="Tritt A."/>
            <person name="Adam C."/>
            <person name="Daum C."/>
            <person name="Floudas D."/>
            <person name="Sun H."/>
            <person name="Yadav J.S."/>
            <person name="Pangilinan J."/>
            <person name="Larsson K.H."/>
            <person name="Matsuura K."/>
            <person name="Barry K."/>
            <person name="Labutti K."/>
            <person name="Kuo R."/>
            <person name="Ohm R.A."/>
            <person name="Bhattacharya S.S."/>
            <person name="Shirouzu T."/>
            <person name="Yoshinaga Y."/>
            <person name="Martin F.M."/>
            <person name="Grigoriev I.V."/>
            <person name="Hibbett D.S."/>
        </authorList>
    </citation>
    <scope>NUCLEOTIDE SEQUENCE [LARGE SCALE GENOMIC DNA]</scope>
    <source>
        <strain evidence="8 9">CBS 109695</strain>
    </source>
</reference>
<dbReference type="InterPro" id="IPR045912">
    <property type="entry name" value="FOXJ2/3-like"/>
</dbReference>
<dbReference type="GO" id="GO:0000981">
    <property type="term" value="F:DNA-binding transcription factor activity, RNA polymerase II-specific"/>
    <property type="evidence" value="ECO:0007669"/>
    <property type="project" value="TreeGrafter"/>
</dbReference>
<dbReference type="GO" id="GO:0005634">
    <property type="term" value="C:nucleus"/>
    <property type="evidence" value="ECO:0007669"/>
    <property type="project" value="UniProtKB-SubCell"/>
</dbReference>
<dbReference type="AlphaFoldDB" id="A0A166AY55"/>
<dbReference type="Gene3D" id="1.10.10.10">
    <property type="entry name" value="Winged helix-like DNA-binding domain superfamily/Winged helix DNA-binding domain"/>
    <property type="match status" value="1"/>
</dbReference>
<dbReference type="SMART" id="SM00339">
    <property type="entry name" value="FH"/>
    <property type="match status" value="1"/>
</dbReference>
<keyword evidence="4 5" id="KW-0539">Nucleus</keyword>
<evidence type="ECO:0000256" key="2">
    <source>
        <dbReference type="ARBA" id="ARBA00023125"/>
    </source>
</evidence>
<evidence type="ECO:0000256" key="5">
    <source>
        <dbReference type="PROSITE-ProRule" id="PRU00089"/>
    </source>
</evidence>
<feature type="DNA-binding region" description="Fork-head" evidence="5">
    <location>
        <begin position="54"/>
        <end position="161"/>
    </location>
</feature>
<feature type="region of interest" description="Disordered" evidence="6">
    <location>
        <begin position="156"/>
        <end position="176"/>
    </location>
</feature>
<sequence length="330" mass="37184">MANASPSGSASLFNISRDYSTSQDPYYSPDEQADPIGNMPISLDSLRDGPPGTKPFYPYSTLLRYAIKGSPNQKLLLEDIYYALESRFPYFKTAPSGWKACFLIGSRCLRSHRIQNSIRHNLTLNPCFEKIARPLTDRGKGSYWIVNDSIDPRTGVHRVRKKQAKAKSPSESEEREVDYLAQPSFIDHTQYINPQGLQQPPPGHSHYPQSAVPNIHMVPNHEVYPPGMVSQYDQPPPGTNFELAVPPPPHLPGPYNTDANGNPDWRSTWAGELQQLRDVTAQQDLAQVDEEWYRYMFERLRASLTMPPQIMMPPQPAMSLPDPLLAAHEG</sequence>
<dbReference type="PANTHER" id="PTHR46078">
    <property type="entry name" value="FORKHEAD BOX PROTEIN J2 FAMILY MEMBER"/>
    <property type="match status" value="1"/>
</dbReference>
<dbReference type="OrthoDB" id="5954824at2759"/>
<evidence type="ECO:0000256" key="6">
    <source>
        <dbReference type="SAM" id="MobiDB-lite"/>
    </source>
</evidence>
<evidence type="ECO:0000313" key="8">
    <source>
        <dbReference type="EMBL" id="KZP12081.1"/>
    </source>
</evidence>
<organism evidence="8 9">
    <name type="scientific">Athelia psychrophila</name>
    <dbReference type="NCBI Taxonomy" id="1759441"/>
    <lineage>
        <taxon>Eukaryota</taxon>
        <taxon>Fungi</taxon>
        <taxon>Dikarya</taxon>
        <taxon>Basidiomycota</taxon>
        <taxon>Agaricomycotina</taxon>
        <taxon>Agaricomycetes</taxon>
        <taxon>Agaricomycetidae</taxon>
        <taxon>Atheliales</taxon>
        <taxon>Atheliaceae</taxon>
        <taxon>Athelia</taxon>
    </lineage>
</organism>
<dbReference type="PRINTS" id="PR00053">
    <property type="entry name" value="FORKHEAD"/>
</dbReference>
<dbReference type="InterPro" id="IPR036388">
    <property type="entry name" value="WH-like_DNA-bd_sf"/>
</dbReference>
<dbReference type="PROSITE" id="PS50039">
    <property type="entry name" value="FORK_HEAD_3"/>
    <property type="match status" value="1"/>
</dbReference>
<evidence type="ECO:0000313" key="9">
    <source>
        <dbReference type="Proteomes" id="UP000076532"/>
    </source>
</evidence>
<gene>
    <name evidence="8" type="ORF">FIBSPDRAFT_836550</name>
</gene>
<dbReference type="InterPro" id="IPR036390">
    <property type="entry name" value="WH_DNA-bd_sf"/>
</dbReference>
<keyword evidence="2 5" id="KW-0238">DNA-binding</keyword>
<comment type="subcellular location">
    <subcellularLocation>
        <location evidence="5">Nucleus</location>
    </subcellularLocation>
</comment>
<dbReference type="EMBL" id="KV417652">
    <property type="protein sequence ID" value="KZP12081.1"/>
    <property type="molecule type" value="Genomic_DNA"/>
</dbReference>
<proteinExistence type="predicted"/>
<feature type="domain" description="Fork-head" evidence="7">
    <location>
        <begin position="54"/>
        <end position="161"/>
    </location>
</feature>
<feature type="region of interest" description="Disordered" evidence="6">
    <location>
        <begin position="21"/>
        <end position="49"/>
    </location>
</feature>
<dbReference type="InterPro" id="IPR001766">
    <property type="entry name" value="Fork_head_dom"/>
</dbReference>
<dbReference type="Proteomes" id="UP000076532">
    <property type="component" value="Unassembled WGS sequence"/>
</dbReference>
<accession>A0A166AY55</accession>
<dbReference type="STRING" id="436010.A0A166AY55"/>
<protein>
    <submittedName>
        <fullName evidence="8">Winged helix DNA-binding domain-containing protein</fullName>
    </submittedName>
</protein>
<dbReference type="PANTHER" id="PTHR46078:SF2">
    <property type="entry name" value="FORK-HEAD DOMAIN-CONTAINING PROTEIN"/>
    <property type="match status" value="1"/>
</dbReference>
<feature type="compositionally biased region" description="Basic residues" evidence="6">
    <location>
        <begin position="156"/>
        <end position="165"/>
    </location>
</feature>
<dbReference type="Pfam" id="PF00250">
    <property type="entry name" value="Forkhead"/>
    <property type="match status" value="2"/>
</dbReference>
<keyword evidence="3" id="KW-0804">Transcription</keyword>
<dbReference type="SUPFAM" id="SSF46785">
    <property type="entry name" value="Winged helix' DNA-binding domain"/>
    <property type="match status" value="1"/>
</dbReference>
<keyword evidence="9" id="KW-1185">Reference proteome</keyword>
<dbReference type="GO" id="GO:0000978">
    <property type="term" value="F:RNA polymerase II cis-regulatory region sequence-specific DNA binding"/>
    <property type="evidence" value="ECO:0007669"/>
    <property type="project" value="TreeGrafter"/>
</dbReference>
<evidence type="ECO:0000256" key="4">
    <source>
        <dbReference type="ARBA" id="ARBA00023242"/>
    </source>
</evidence>